<dbReference type="Pfam" id="PF13622">
    <property type="entry name" value="4HBT_3"/>
    <property type="match status" value="1"/>
</dbReference>
<feature type="domain" description="Acyl-CoA thioesterase-like N-terminal HotDog" evidence="1">
    <location>
        <begin position="19"/>
        <end position="102"/>
    </location>
</feature>
<evidence type="ECO:0000313" key="3">
    <source>
        <dbReference type="EMBL" id="CAL16559.1"/>
    </source>
</evidence>
<accession>Q0VQI9</accession>
<dbReference type="Proteomes" id="UP000008871">
    <property type="component" value="Chromosome"/>
</dbReference>
<dbReference type="GO" id="GO:0047617">
    <property type="term" value="F:fatty acyl-CoA hydrolase activity"/>
    <property type="evidence" value="ECO:0007669"/>
    <property type="project" value="UniProtKB-EC"/>
</dbReference>
<dbReference type="InterPro" id="IPR049450">
    <property type="entry name" value="ACOT8-like_C"/>
</dbReference>
<reference evidence="3 4" key="1">
    <citation type="journal article" date="2006" name="Nat. Biotechnol.">
        <title>Genome sequence of the ubiquitous hydrocarbon-degrading marine bacterium Alcanivorax borkumensis.</title>
        <authorList>
            <person name="Schneiker S."/>
            <person name="Martins dos Santos V.A.P."/>
            <person name="Bartels D."/>
            <person name="Bekel T."/>
            <person name="Brecht M."/>
            <person name="Buhrmester J."/>
            <person name="Chernikova T.N."/>
            <person name="Denaro R."/>
            <person name="Ferrer M."/>
            <person name="Gertler C."/>
            <person name="Goesmann A."/>
            <person name="Golyshina O.V."/>
            <person name="Kaminski F."/>
            <person name="Khachane A.N."/>
            <person name="Lang S."/>
            <person name="Linke B."/>
            <person name="McHardy A.C."/>
            <person name="Meyer F."/>
            <person name="Nechitaylo T."/>
            <person name="Puehler A."/>
            <person name="Regenhardt D."/>
            <person name="Rupp O."/>
            <person name="Sabirova J.S."/>
            <person name="Selbitschka W."/>
            <person name="Yakimov M.M."/>
            <person name="Timmis K.N."/>
            <person name="Vorhoelter F.-J."/>
            <person name="Weidner S."/>
            <person name="Kaiser O."/>
            <person name="Golyshin P.N."/>
        </authorList>
    </citation>
    <scope>NUCLEOTIDE SEQUENCE [LARGE SCALE GENOMIC DNA]</scope>
    <source>
        <strain evidence="4">ATCC 700651 / DSM 11573 / NCIMB 13689 / SK2</strain>
    </source>
</reference>
<dbReference type="EMBL" id="AM286690">
    <property type="protein sequence ID" value="CAL16559.1"/>
    <property type="molecule type" value="Genomic_DNA"/>
</dbReference>
<name>Q0VQI9_ALCBS</name>
<evidence type="ECO:0000259" key="2">
    <source>
        <dbReference type="Pfam" id="PF20789"/>
    </source>
</evidence>
<evidence type="ECO:0000313" key="4">
    <source>
        <dbReference type="Proteomes" id="UP000008871"/>
    </source>
</evidence>
<dbReference type="Gene3D" id="2.40.160.210">
    <property type="entry name" value="Acyl-CoA thioesterase, double hotdog domain"/>
    <property type="match status" value="1"/>
</dbReference>
<dbReference type="SUPFAM" id="SSF54637">
    <property type="entry name" value="Thioesterase/thiol ester dehydrase-isomerase"/>
    <property type="match status" value="2"/>
</dbReference>
<dbReference type="InterPro" id="IPR029069">
    <property type="entry name" value="HotDog_dom_sf"/>
</dbReference>
<keyword evidence="3" id="KW-0378">Hydrolase</keyword>
<dbReference type="RefSeq" id="WP_011588394.1">
    <property type="nucleotide sequence ID" value="NC_008260.1"/>
</dbReference>
<feature type="domain" description="Acyl-CoA thioesterase-like C-terminal" evidence="2">
    <location>
        <begin position="122"/>
        <end position="259"/>
    </location>
</feature>
<dbReference type="HOGENOM" id="CLU_084775_1_0_6"/>
<evidence type="ECO:0000259" key="1">
    <source>
        <dbReference type="Pfam" id="PF13622"/>
    </source>
</evidence>
<dbReference type="InterPro" id="IPR042171">
    <property type="entry name" value="Acyl-CoA_hotdog"/>
</dbReference>
<dbReference type="OrthoDB" id="7059210at2"/>
<dbReference type="eggNOG" id="COG1946">
    <property type="taxonomic scope" value="Bacteria"/>
</dbReference>
<dbReference type="STRING" id="393595.ABO_1111"/>
<dbReference type="KEGG" id="abo:ABO_1111"/>
<dbReference type="InterPro" id="IPR049449">
    <property type="entry name" value="TesB_ACOT8-like_N"/>
</dbReference>
<gene>
    <name evidence="3" type="ordered locus">ABO_1111</name>
</gene>
<keyword evidence="4" id="KW-1185">Reference proteome</keyword>
<protein>
    <submittedName>
        <fullName evidence="3">TesB-like acyl-CoA thioesterase</fullName>
        <ecNumber evidence="3">3.1.2.20</ecNumber>
    </submittedName>
</protein>
<sequence>MTFDEILATIDGQGNATFPEGWGQGRTLFGGLVGAVLFEHLEKTVARGRFLRSFSLSFVAPAVPGPVALDETVFREGKSVMQAMVSARQGGQVVAVMLASFGASRQSSVVVEGPSAPVMKSPEQSISVPFIKGLTPDFFSHFNIHYAEGMPPFSGSSEPDYGGYMGFTVPPETMSTAALIALVDTWAPSVLPLLKGPAPASSLTWTMELLDDPSVHSPETLWQYRVNTDQCSDGYGQSQAVVWDAAGKAVALSRQTFTVFA</sequence>
<organism evidence="3 4">
    <name type="scientific">Alcanivorax borkumensis (strain ATCC 700651 / DSM 11573 / NCIMB 13689 / SK2)</name>
    <dbReference type="NCBI Taxonomy" id="393595"/>
    <lineage>
        <taxon>Bacteria</taxon>
        <taxon>Pseudomonadati</taxon>
        <taxon>Pseudomonadota</taxon>
        <taxon>Gammaproteobacteria</taxon>
        <taxon>Oceanospirillales</taxon>
        <taxon>Alcanivoracaceae</taxon>
        <taxon>Alcanivorax</taxon>
    </lineage>
</organism>
<dbReference type="EC" id="3.1.2.20" evidence="3"/>
<proteinExistence type="predicted"/>
<dbReference type="AlphaFoldDB" id="Q0VQI9"/>
<dbReference type="Pfam" id="PF20789">
    <property type="entry name" value="4HBT_3C"/>
    <property type="match status" value="1"/>
</dbReference>